<dbReference type="EnsemblPlants" id="OGLUM04G25770.1">
    <property type="protein sequence ID" value="OGLUM04G25770.1"/>
    <property type="gene ID" value="OGLUM04G25770"/>
</dbReference>
<dbReference type="Pfam" id="PF03195">
    <property type="entry name" value="LOB"/>
    <property type="match status" value="1"/>
</dbReference>
<evidence type="ECO:0000313" key="5">
    <source>
        <dbReference type="Proteomes" id="UP000026961"/>
    </source>
</evidence>
<dbReference type="Gramene" id="OGLUM04G25770.1">
    <property type="protein sequence ID" value="OGLUM04G25770.1"/>
    <property type="gene ID" value="OGLUM04G25770"/>
</dbReference>
<dbReference type="InterPro" id="IPR004883">
    <property type="entry name" value="LOB"/>
</dbReference>
<evidence type="ECO:0000313" key="4">
    <source>
        <dbReference type="EnsemblPlants" id="OGLUM04G25770.1"/>
    </source>
</evidence>
<sequence length="77" mass="8119">MASVAYEADAQAADPVRGADGVVLDLERQLDCLKTDLATTQSKLALYRRRYAEPPPADAAAAATAGTDTLDRARALN</sequence>
<protein>
    <recommendedName>
        <fullName evidence="3">LOB domain-containing protein</fullName>
    </recommendedName>
</protein>
<name>A0A0D9ZQX9_9ORYZ</name>
<evidence type="ECO:0000256" key="1">
    <source>
        <dbReference type="ARBA" id="ARBA00005474"/>
    </source>
</evidence>
<comment type="similarity">
    <text evidence="1">Belongs to the LOB domain-containing protein family.</text>
</comment>
<dbReference type="AlphaFoldDB" id="A0A0D9ZQX9"/>
<dbReference type="Proteomes" id="UP000026961">
    <property type="component" value="Chromosome 4"/>
</dbReference>
<feature type="compositionally biased region" description="Low complexity" evidence="2">
    <location>
        <begin position="58"/>
        <end position="68"/>
    </location>
</feature>
<evidence type="ECO:0000259" key="3">
    <source>
        <dbReference type="Pfam" id="PF03195"/>
    </source>
</evidence>
<reference evidence="4" key="2">
    <citation type="submission" date="2018-05" db="EMBL/GenBank/DDBJ databases">
        <title>OgluRS3 (Oryza glumaepatula Reference Sequence Version 3).</title>
        <authorList>
            <person name="Zhang J."/>
            <person name="Kudrna D."/>
            <person name="Lee S."/>
            <person name="Talag J."/>
            <person name="Welchert J."/>
            <person name="Wing R.A."/>
        </authorList>
    </citation>
    <scope>NUCLEOTIDE SEQUENCE [LARGE SCALE GENOMIC DNA]</scope>
</reference>
<feature type="domain" description="LOB" evidence="3">
    <location>
        <begin position="1"/>
        <end position="41"/>
    </location>
</feature>
<evidence type="ECO:0000256" key="2">
    <source>
        <dbReference type="SAM" id="MobiDB-lite"/>
    </source>
</evidence>
<feature type="region of interest" description="Disordered" evidence="2">
    <location>
        <begin position="55"/>
        <end position="77"/>
    </location>
</feature>
<proteinExistence type="inferred from homology"/>
<keyword evidence="5" id="KW-1185">Reference proteome</keyword>
<dbReference type="HOGENOM" id="CLU_2642112_0_0_1"/>
<accession>A0A0D9ZQX9</accession>
<reference evidence="4" key="1">
    <citation type="submission" date="2015-04" db="UniProtKB">
        <authorList>
            <consortium name="EnsemblPlants"/>
        </authorList>
    </citation>
    <scope>IDENTIFICATION</scope>
</reference>
<organism evidence="4">
    <name type="scientific">Oryza glumipatula</name>
    <dbReference type="NCBI Taxonomy" id="40148"/>
    <lineage>
        <taxon>Eukaryota</taxon>
        <taxon>Viridiplantae</taxon>
        <taxon>Streptophyta</taxon>
        <taxon>Embryophyta</taxon>
        <taxon>Tracheophyta</taxon>
        <taxon>Spermatophyta</taxon>
        <taxon>Magnoliopsida</taxon>
        <taxon>Liliopsida</taxon>
        <taxon>Poales</taxon>
        <taxon>Poaceae</taxon>
        <taxon>BOP clade</taxon>
        <taxon>Oryzoideae</taxon>
        <taxon>Oryzeae</taxon>
        <taxon>Oryzinae</taxon>
        <taxon>Oryza</taxon>
    </lineage>
</organism>